<name>A0ABS6RU25_9BACT</name>
<evidence type="ECO:0000313" key="2">
    <source>
        <dbReference type="EMBL" id="MBV6340123.1"/>
    </source>
</evidence>
<dbReference type="EMBL" id="JABXWD010000007">
    <property type="protein sequence ID" value="MBV6340123.1"/>
    <property type="molecule type" value="Genomic_DNA"/>
</dbReference>
<reference evidence="2 3" key="1">
    <citation type="journal article" date="2020" name="J Geophys Res Biogeosci">
        <title>Magnetotaxis as an Adaptation to Enable Bacterial Shuttling of Microbial Sulfur and Sulfur Cycling Across Aquatic Oxic#Anoxic Interfaces.</title>
        <authorList>
            <person name="Li J."/>
            <person name="Liu P."/>
            <person name="Wang J."/>
            <person name="Roberts A.P."/>
            <person name="Pan Y."/>
        </authorList>
    </citation>
    <scope>NUCLEOTIDE SEQUENCE [LARGE SCALE GENOMIC DNA]</scope>
    <source>
        <strain evidence="2 3">MYR-1_YQ</strain>
    </source>
</reference>
<proteinExistence type="predicted"/>
<keyword evidence="3" id="KW-1185">Reference proteome</keyword>
<evidence type="ECO:0000256" key="1">
    <source>
        <dbReference type="SAM" id="MobiDB-lite"/>
    </source>
</evidence>
<accession>A0ABS6RU25</accession>
<comment type="caution">
    <text evidence="2">The sequence shown here is derived from an EMBL/GenBank/DDBJ whole genome shotgun (WGS) entry which is preliminary data.</text>
</comment>
<dbReference type="RefSeq" id="WP_218250744.1">
    <property type="nucleotide sequence ID" value="NZ_JABXWD010000007.1"/>
</dbReference>
<sequence length="226" mass="25215">MENMFQKKYAKTGATCSFFTMREVGDKIQGTYIGPHAVEGDRFRGNCFNYEIMDFQGVNWLINGGNGGNRPLDKELQRLAPGMLVGVELVELRPTKMGNPAKIFEVYWNEDKWNDQWLAEHGMKRRTPSVAATETPDDDLPSRPSTPEELFPDNPVAETKAAPEVTKINVPTMPGVDEKVKQIFDIAKQKLGATDAEDAKKKIAEATGLAFLPINTDAILQKLQEI</sequence>
<organism evidence="2 3">
    <name type="scientific">Candidatus Magnetobacterium casense</name>
    <dbReference type="NCBI Taxonomy" id="1455061"/>
    <lineage>
        <taxon>Bacteria</taxon>
        <taxon>Pseudomonadati</taxon>
        <taxon>Nitrospirota</taxon>
        <taxon>Thermodesulfovibrionia</taxon>
        <taxon>Thermodesulfovibrionales</taxon>
        <taxon>Candidatus Magnetobacteriaceae</taxon>
        <taxon>Candidatus Magnetobacterium</taxon>
    </lineage>
</organism>
<evidence type="ECO:0000313" key="3">
    <source>
        <dbReference type="Proteomes" id="UP001196980"/>
    </source>
</evidence>
<gene>
    <name evidence="2" type="ORF">HWQ67_00860</name>
</gene>
<dbReference type="Proteomes" id="UP001196980">
    <property type="component" value="Unassembled WGS sequence"/>
</dbReference>
<protein>
    <submittedName>
        <fullName evidence="2">Uncharacterized protein</fullName>
    </submittedName>
</protein>
<feature type="region of interest" description="Disordered" evidence="1">
    <location>
        <begin position="124"/>
        <end position="154"/>
    </location>
</feature>